<evidence type="ECO:0000313" key="1">
    <source>
        <dbReference type="EMBL" id="KAI4814173.1"/>
    </source>
</evidence>
<gene>
    <name evidence="1" type="ORF">KUCAC02_003379</name>
</gene>
<dbReference type="Proteomes" id="UP001057452">
    <property type="component" value="Chromosome 14"/>
</dbReference>
<accession>A0ACB9WM61</accession>
<sequence length="130" mass="14268">MMWTTTVLLLLVPHLLSSTETGNSANFNESDIVDEDFSDAPVKGQKIAGGVKGRDTCSIPCDITVKLLRDEKHSICGEKIIIFLCLQQTLLAFGRSTRKLIRDVMEEQQGSGHPQQSGHRADDQSADAQL</sequence>
<dbReference type="EMBL" id="CM043798">
    <property type="protein sequence ID" value="KAI4814173.1"/>
    <property type="molecule type" value="Genomic_DNA"/>
</dbReference>
<evidence type="ECO:0000313" key="2">
    <source>
        <dbReference type="Proteomes" id="UP001057452"/>
    </source>
</evidence>
<comment type="caution">
    <text evidence="1">The sequence shown here is derived from an EMBL/GenBank/DDBJ whole genome shotgun (WGS) entry which is preliminary data.</text>
</comment>
<proteinExistence type="predicted"/>
<reference evidence="1" key="1">
    <citation type="submission" date="2022-05" db="EMBL/GenBank/DDBJ databases">
        <title>Chromosome-level genome of Chaenocephalus aceratus.</title>
        <authorList>
            <person name="Park H."/>
        </authorList>
    </citation>
    <scope>NUCLEOTIDE SEQUENCE</scope>
    <source>
        <strain evidence="1">KU_202001</strain>
    </source>
</reference>
<organism evidence="1 2">
    <name type="scientific">Chaenocephalus aceratus</name>
    <name type="common">Blackfin icefish</name>
    <name type="synonym">Chaenichthys aceratus</name>
    <dbReference type="NCBI Taxonomy" id="36190"/>
    <lineage>
        <taxon>Eukaryota</taxon>
        <taxon>Metazoa</taxon>
        <taxon>Chordata</taxon>
        <taxon>Craniata</taxon>
        <taxon>Vertebrata</taxon>
        <taxon>Euteleostomi</taxon>
        <taxon>Actinopterygii</taxon>
        <taxon>Neopterygii</taxon>
        <taxon>Teleostei</taxon>
        <taxon>Neoteleostei</taxon>
        <taxon>Acanthomorphata</taxon>
        <taxon>Eupercaria</taxon>
        <taxon>Perciformes</taxon>
        <taxon>Notothenioidei</taxon>
        <taxon>Channichthyidae</taxon>
        <taxon>Chaenocephalus</taxon>
    </lineage>
</organism>
<name>A0ACB9WM61_CHAAC</name>
<keyword evidence="2" id="KW-1185">Reference proteome</keyword>
<protein>
    <submittedName>
        <fullName evidence="1">Uncharacterized protein</fullName>
    </submittedName>
</protein>